<keyword evidence="15" id="KW-1185">Reference proteome</keyword>
<comment type="cofactor">
    <cofactor evidence="1">
        <name>Mg(2+)</name>
        <dbReference type="ChEBI" id="CHEBI:18420"/>
    </cofactor>
</comment>
<keyword evidence="4 12" id="KW-0255">Endonuclease</keyword>
<dbReference type="InterPro" id="IPR033114">
    <property type="entry name" value="HNH_CAS9"/>
</dbReference>
<accession>A0A7X1AVJ0</accession>
<evidence type="ECO:0000256" key="4">
    <source>
        <dbReference type="ARBA" id="ARBA00022759"/>
    </source>
</evidence>
<dbReference type="InterPro" id="IPR041383">
    <property type="entry name" value="RuvC_III"/>
</dbReference>
<dbReference type="EMBL" id="JACHVA010000028">
    <property type="protein sequence ID" value="MBC2600602.1"/>
    <property type="molecule type" value="Genomic_DNA"/>
</dbReference>
<keyword evidence="7" id="KW-0694">RNA-binding</keyword>
<evidence type="ECO:0000256" key="10">
    <source>
        <dbReference type="ARBA" id="ARBA00023211"/>
    </source>
</evidence>
<evidence type="ECO:0000256" key="6">
    <source>
        <dbReference type="ARBA" id="ARBA00022842"/>
    </source>
</evidence>
<proteinExistence type="predicted"/>
<keyword evidence="8" id="KW-0051">Antiviral defense</keyword>
<protein>
    <recommendedName>
        <fullName evidence="13">HNH Cas9-type domain-containing protein</fullName>
    </recommendedName>
</protein>
<reference evidence="14 15" key="1">
    <citation type="submission" date="2020-07" db="EMBL/GenBank/DDBJ databases">
        <authorList>
            <person name="Feng X."/>
        </authorList>
    </citation>
    <scope>NUCLEOTIDE SEQUENCE [LARGE SCALE GENOMIC DNA]</scope>
    <source>
        <strain evidence="14 15">JCM14086</strain>
    </source>
</reference>
<feature type="domain" description="HNH Cas9-type" evidence="13">
    <location>
        <begin position="549"/>
        <end position="715"/>
    </location>
</feature>
<dbReference type="GO" id="GO:0046872">
    <property type="term" value="F:metal ion binding"/>
    <property type="evidence" value="ECO:0007669"/>
    <property type="project" value="UniProtKB-KW"/>
</dbReference>
<evidence type="ECO:0000256" key="3">
    <source>
        <dbReference type="ARBA" id="ARBA00022723"/>
    </source>
</evidence>
<dbReference type="RefSeq" id="WP_185691344.1">
    <property type="nucleotide sequence ID" value="NZ_JACHVA010000028.1"/>
</dbReference>
<dbReference type="Pfam" id="PF13395">
    <property type="entry name" value="HNH_4"/>
    <property type="match status" value="1"/>
</dbReference>
<keyword evidence="6" id="KW-0460">Magnesium</keyword>
<keyword evidence="5 12" id="KW-0378">Hydrolase</keyword>
<evidence type="ECO:0000256" key="5">
    <source>
        <dbReference type="ARBA" id="ARBA00022801"/>
    </source>
</evidence>
<comment type="subunit">
    <text evidence="11">Monomer. Binds crRNA and tracrRNA.</text>
</comment>
<dbReference type="GO" id="GO:0003723">
    <property type="term" value="F:RNA binding"/>
    <property type="evidence" value="ECO:0007669"/>
    <property type="project" value="UniProtKB-UniRule"/>
</dbReference>
<evidence type="ECO:0000256" key="7">
    <source>
        <dbReference type="ARBA" id="ARBA00022884"/>
    </source>
</evidence>
<dbReference type="InterPro" id="IPR036397">
    <property type="entry name" value="RNaseH_sf"/>
</dbReference>
<keyword evidence="2 12" id="KW-0540">Nuclease</keyword>
<dbReference type="AlphaFoldDB" id="A0A7X1AVJ0"/>
<evidence type="ECO:0000256" key="11">
    <source>
        <dbReference type="ARBA" id="ARBA00046380"/>
    </source>
</evidence>
<dbReference type="GO" id="GO:0003677">
    <property type="term" value="F:DNA binding"/>
    <property type="evidence" value="ECO:0007669"/>
    <property type="project" value="UniProtKB-UniRule"/>
</dbReference>
<evidence type="ECO:0000256" key="8">
    <source>
        <dbReference type="ARBA" id="ARBA00023118"/>
    </source>
</evidence>
<evidence type="ECO:0000256" key="2">
    <source>
        <dbReference type="ARBA" id="ARBA00022722"/>
    </source>
</evidence>
<organism evidence="14 15">
    <name type="scientific">Puniceicoccus vermicola</name>
    <dbReference type="NCBI Taxonomy" id="388746"/>
    <lineage>
        <taxon>Bacteria</taxon>
        <taxon>Pseudomonadati</taxon>
        <taxon>Verrucomicrobiota</taxon>
        <taxon>Opitutia</taxon>
        <taxon>Puniceicoccales</taxon>
        <taxon>Puniceicoccaceae</taxon>
        <taxon>Puniceicoccus</taxon>
    </lineage>
</organism>
<dbReference type="GO" id="GO:0051607">
    <property type="term" value="P:defense response to virus"/>
    <property type="evidence" value="ECO:0007669"/>
    <property type="project" value="UniProtKB-KW"/>
</dbReference>
<name>A0A7X1AVJ0_9BACT</name>
<dbReference type="Gene3D" id="3.30.420.10">
    <property type="entry name" value="Ribonuclease H-like superfamily/Ribonuclease H"/>
    <property type="match status" value="1"/>
</dbReference>
<comment type="caution">
    <text evidence="14">The sequence shown here is derived from an EMBL/GenBank/DDBJ whole genome shotgun (WGS) entry which is preliminary data.</text>
</comment>
<dbReference type="Pfam" id="PF18541">
    <property type="entry name" value="RuvC_III"/>
    <property type="match status" value="1"/>
</dbReference>
<sequence>MPKQVSFAFDIGHASIGWAAIKKNGAVPELLGCGVVTFRPDDCQNHQRAAFRRGRRHIAATRNRMKRLESLLLHLEVLSKIDIQNARENPHPWPWLLAAQILTGQRQALTWAELWAVIRWYAHNRGYDGNALWSGEENEDDKEDTQKVENANRLMGLYQTSTMAETVCAFLGVDPANTKNPSLESYFKGQDAAFPRSVVRAEVVRILEVHFEKLPRCDKAFVEALCGAERDSWKRIPCPSIRLPKRFHGGLLFGQMVPRFDNRIIPLCRISGEKTPDKNCRDFYRFRWGMLLCNLRVSDDETESRRLNAAERQLVHQAIQINGYLTPTGLKTAIEKATGATPINVDQMFMTPEMEKALVLDPVRREISSQKISPIWETIPERFQKRFAGRLFKNRRASLAQWREDLAEGGVELSAFDQSVEYSYEAYAKRKKKQKLDLPEFCSERISVASASGRAPYSRTLMAEAWEAVFDDSKPDPKDRGGCLEESLEVVTRQIQRSIDEKTNNHLVRHRLLIFQELLKDLIKNYADDDSANVDIVALEVIRDLQEFSAKTAKEKAQLMGLKLADHRRAVKLIEKELEKYGGEYRISAGLIKKVRIATDLNWTCPFTGKHYCFDDLVRGNVDREHIIPRSWRPSDALDALVLTWPEVNRLKGQRTAWEFMEQQNGGQVPGTDLRLQPLANYEKFVDSLKPRFDPRKGQRDFIDDDLRKYRRKMLLRVKHFDKRKKPEGEAGGFTGRDLTQTSHLNKLAVLQARDILDRPYDDTVWSLAGSVTAAVRKAWKLEGCLARACPETEGKTKTDIREITHLHHALDAVTIGLAAFYFPKNGKLWDLMSRRQISRKEDQTEFESLSRLPIRFTKNGKWEVPEVRPKLKNQISERLLEKRVIQHQPKTMRGLKVQQNTWRVLHEDPQDENKMVITIANRDENKKRKRSTKTERKSKLLGLRPKGEQGKLAKLKGSLIIEENYGVILDPEIRVLPHLNVFEEIANARKTNGGVNPRVIRGGSLIKVEKGRYEGVWKVFSIKDAKAGFLIDMASPEIVKAANKVRGCVMNARLNSLLKGRLTILEPDYTGHFE</sequence>
<dbReference type="Proteomes" id="UP000525652">
    <property type="component" value="Unassembled WGS sequence"/>
</dbReference>
<dbReference type="InterPro" id="IPR028629">
    <property type="entry name" value="Cas9"/>
</dbReference>
<keyword evidence="3" id="KW-0479">Metal-binding</keyword>
<dbReference type="NCBIfam" id="TIGR01865">
    <property type="entry name" value="cas_Csn1"/>
    <property type="match status" value="1"/>
</dbReference>
<evidence type="ECO:0000256" key="12">
    <source>
        <dbReference type="PROSITE-ProRule" id="PRU01085"/>
    </source>
</evidence>
<evidence type="ECO:0000259" key="13">
    <source>
        <dbReference type="PROSITE" id="PS51749"/>
    </source>
</evidence>
<keyword evidence="9 12" id="KW-0238">DNA-binding</keyword>
<dbReference type="GO" id="GO:0004519">
    <property type="term" value="F:endonuclease activity"/>
    <property type="evidence" value="ECO:0007669"/>
    <property type="project" value="UniProtKB-UniRule"/>
</dbReference>
<evidence type="ECO:0000313" key="14">
    <source>
        <dbReference type="EMBL" id="MBC2600602.1"/>
    </source>
</evidence>
<dbReference type="GO" id="GO:0016787">
    <property type="term" value="F:hydrolase activity"/>
    <property type="evidence" value="ECO:0007669"/>
    <property type="project" value="UniProtKB-KW"/>
</dbReference>
<evidence type="ECO:0000256" key="1">
    <source>
        <dbReference type="ARBA" id="ARBA00001946"/>
    </source>
</evidence>
<dbReference type="PROSITE" id="PS51749">
    <property type="entry name" value="HNH_CAS9"/>
    <property type="match status" value="1"/>
</dbReference>
<gene>
    <name evidence="14" type="ORF">H5P30_02275</name>
</gene>
<dbReference type="InterPro" id="IPR003615">
    <property type="entry name" value="HNH_nuc"/>
</dbReference>
<evidence type="ECO:0000256" key="9">
    <source>
        <dbReference type="ARBA" id="ARBA00023125"/>
    </source>
</evidence>
<evidence type="ECO:0000313" key="15">
    <source>
        <dbReference type="Proteomes" id="UP000525652"/>
    </source>
</evidence>
<dbReference type="Gene3D" id="1.10.30.50">
    <property type="match status" value="1"/>
</dbReference>
<keyword evidence="10" id="KW-0464">Manganese</keyword>